<dbReference type="SMART" id="SM00530">
    <property type="entry name" value="HTH_XRE"/>
    <property type="match status" value="1"/>
</dbReference>
<name>A0ABZ2JXH8_9BACT</name>
<dbReference type="Proteomes" id="UP001379533">
    <property type="component" value="Chromosome"/>
</dbReference>
<protein>
    <submittedName>
        <fullName evidence="2">Helix-turn-helix transcriptional regulator</fullName>
    </submittedName>
</protein>
<evidence type="ECO:0000259" key="1">
    <source>
        <dbReference type="PROSITE" id="PS50943"/>
    </source>
</evidence>
<organism evidence="2 3">
    <name type="scientific">Pendulispora brunnea</name>
    <dbReference type="NCBI Taxonomy" id="2905690"/>
    <lineage>
        <taxon>Bacteria</taxon>
        <taxon>Pseudomonadati</taxon>
        <taxon>Myxococcota</taxon>
        <taxon>Myxococcia</taxon>
        <taxon>Myxococcales</taxon>
        <taxon>Sorangiineae</taxon>
        <taxon>Pendulisporaceae</taxon>
        <taxon>Pendulispora</taxon>
    </lineage>
</organism>
<dbReference type="InterPro" id="IPR041413">
    <property type="entry name" value="MLTR_LBD"/>
</dbReference>
<dbReference type="Gene3D" id="1.10.260.40">
    <property type="entry name" value="lambda repressor-like DNA-binding domains"/>
    <property type="match status" value="1"/>
</dbReference>
<dbReference type="SUPFAM" id="SSF47413">
    <property type="entry name" value="lambda repressor-like DNA-binding domains"/>
    <property type="match status" value="1"/>
</dbReference>
<keyword evidence="3" id="KW-1185">Reference proteome</keyword>
<dbReference type="PROSITE" id="PS50943">
    <property type="entry name" value="HTH_CROC1"/>
    <property type="match status" value="1"/>
</dbReference>
<sequence>MDRDGLAEFLRRRREALQPRDVGLVGLEQGRRRRRTLGLRREEVAELASISADFYKRLEQGRGPRPSEETVEAIARALLLTRDERDHLFRLAGRQPPPRRYRSEQASPGLLSVLDCCDTPAQIVSDLGVTLKQNQLAEALLGIQTGYTGFARSTIFRWFTDPDERRRFPSDDHAWHSQSYTAHLRAVHNRCANDFEAKDLVHELRRRSTEFAEIWDQHDVALRADTRKRILHPTVGLLTLDCHILTSQNQMENLIVFTAVRGSEDAKRLALVLEHRKDEAPEPYLEAHAEP</sequence>
<dbReference type="PANTHER" id="PTHR35010:SF2">
    <property type="entry name" value="BLL4672 PROTEIN"/>
    <property type="match status" value="1"/>
</dbReference>
<dbReference type="InterPro" id="IPR010982">
    <property type="entry name" value="Lambda_DNA-bd_dom_sf"/>
</dbReference>
<reference evidence="2 3" key="1">
    <citation type="submission" date="2021-12" db="EMBL/GenBank/DDBJ databases">
        <title>Discovery of the Pendulisporaceae a myxobacterial family with distinct sporulation behavior and unique specialized metabolism.</title>
        <authorList>
            <person name="Garcia R."/>
            <person name="Popoff A."/>
            <person name="Bader C.D."/>
            <person name="Loehr J."/>
            <person name="Walesch S."/>
            <person name="Walt C."/>
            <person name="Boldt J."/>
            <person name="Bunk B."/>
            <person name="Haeckl F.J.F.P.J."/>
            <person name="Gunesch A.P."/>
            <person name="Birkelbach J."/>
            <person name="Nuebel U."/>
            <person name="Pietschmann T."/>
            <person name="Bach T."/>
            <person name="Mueller R."/>
        </authorList>
    </citation>
    <scope>NUCLEOTIDE SEQUENCE [LARGE SCALE GENOMIC DNA]</scope>
    <source>
        <strain evidence="2 3">MSr12523</strain>
    </source>
</reference>
<evidence type="ECO:0000313" key="3">
    <source>
        <dbReference type="Proteomes" id="UP001379533"/>
    </source>
</evidence>
<dbReference type="InterPro" id="IPR001387">
    <property type="entry name" value="Cro/C1-type_HTH"/>
</dbReference>
<evidence type="ECO:0000313" key="2">
    <source>
        <dbReference type="EMBL" id="WXA91136.1"/>
    </source>
</evidence>
<dbReference type="Gene3D" id="3.30.450.180">
    <property type="match status" value="1"/>
</dbReference>
<dbReference type="EMBL" id="CP089982">
    <property type="protein sequence ID" value="WXA91136.1"/>
    <property type="molecule type" value="Genomic_DNA"/>
</dbReference>
<accession>A0ABZ2JXH8</accession>
<dbReference type="RefSeq" id="WP_394841757.1">
    <property type="nucleotide sequence ID" value="NZ_CP089982.1"/>
</dbReference>
<feature type="domain" description="HTH cro/C1-type" evidence="1">
    <location>
        <begin position="31"/>
        <end position="85"/>
    </location>
</feature>
<dbReference type="Pfam" id="PF13560">
    <property type="entry name" value="HTH_31"/>
    <property type="match status" value="1"/>
</dbReference>
<proteinExistence type="predicted"/>
<dbReference type="PANTHER" id="PTHR35010">
    <property type="entry name" value="BLL4672 PROTEIN-RELATED"/>
    <property type="match status" value="1"/>
</dbReference>
<gene>
    <name evidence="2" type="ORF">LZC95_32360</name>
</gene>
<dbReference type="Pfam" id="PF17765">
    <property type="entry name" value="MLTR_LBD"/>
    <property type="match status" value="1"/>
</dbReference>
<dbReference type="CDD" id="cd00093">
    <property type="entry name" value="HTH_XRE"/>
    <property type="match status" value="1"/>
</dbReference>